<keyword evidence="3" id="KW-1185">Reference proteome</keyword>
<comment type="caution">
    <text evidence="2">The sequence shown here is derived from an EMBL/GenBank/DDBJ whole genome shotgun (WGS) entry which is preliminary data.</text>
</comment>
<accession>A0A2U2AEL4</accession>
<dbReference type="AlphaFoldDB" id="A0A2U2AEL4"/>
<dbReference type="InterPro" id="IPR018711">
    <property type="entry name" value="NAGPA"/>
</dbReference>
<dbReference type="RefSeq" id="WP_109189008.1">
    <property type="nucleotide sequence ID" value="NZ_BMYA01000003.1"/>
</dbReference>
<reference evidence="3" key="1">
    <citation type="submission" date="2018-05" db="EMBL/GenBank/DDBJ databases">
        <title>Ignatzschineria dubaiensis sp. nov., isolated from necrotic foot tissues of dromedaries (Camelus dromedarius) and associated maggots in Dubai, United Arab Emirates.</title>
        <authorList>
            <person name="Tsang C.C."/>
            <person name="Tang J.Y.M."/>
            <person name="Fong J.Y.H."/>
            <person name="Kinne J."/>
            <person name="Lee H.H."/>
            <person name="Joseph M."/>
            <person name="Jose S."/>
            <person name="Schuster R.K."/>
            <person name="Tang Y."/>
            <person name="Sivakumar S."/>
            <person name="Chen J.H.K."/>
            <person name="Teng J.L.L."/>
            <person name="Lau S.K.P."/>
            <person name="Wernery U."/>
            <person name="Woo P.C.Y."/>
        </authorList>
    </citation>
    <scope>NUCLEOTIDE SEQUENCE [LARGE SCALE GENOMIC DNA]</scope>
    <source>
        <strain evidence="3">KCTC 22644</strain>
    </source>
</reference>
<organism evidence="2 3">
    <name type="scientific">Ignatzschineria ureiclastica</name>
    <dbReference type="NCBI Taxonomy" id="472582"/>
    <lineage>
        <taxon>Bacteria</taxon>
        <taxon>Pseudomonadati</taxon>
        <taxon>Pseudomonadota</taxon>
        <taxon>Gammaproteobacteria</taxon>
        <taxon>Cardiobacteriales</taxon>
        <taxon>Ignatzschineriaceae</taxon>
        <taxon>Ignatzschineria</taxon>
    </lineage>
</organism>
<dbReference type="Pfam" id="PF09992">
    <property type="entry name" value="NAGPA"/>
    <property type="match status" value="1"/>
</dbReference>
<evidence type="ECO:0000313" key="3">
    <source>
        <dbReference type="Proteomes" id="UP000245020"/>
    </source>
</evidence>
<dbReference type="EMBL" id="QEWQ01000003">
    <property type="protein sequence ID" value="PWD81104.1"/>
    <property type="molecule type" value="Genomic_DNA"/>
</dbReference>
<name>A0A2U2AEL4_9GAMM</name>
<proteinExistence type="predicted"/>
<evidence type="ECO:0000259" key="1">
    <source>
        <dbReference type="Pfam" id="PF09992"/>
    </source>
</evidence>
<feature type="domain" description="Phosphodiester glycosidase" evidence="1">
    <location>
        <begin position="112"/>
        <end position="261"/>
    </location>
</feature>
<gene>
    <name evidence="2" type="ORF">DC083_04170</name>
</gene>
<protein>
    <recommendedName>
        <fullName evidence="1">Phosphodiester glycosidase domain-containing protein</fullName>
    </recommendedName>
</protein>
<evidence type="ECO:0000313" key="2">
    <source>
        <dbReference type="EMBL" id="PWD81104.1"/>
    </source>
</evidence>
<dbReference type="OrthoDB" id="5515706at2"/>
<sequence length="294" mass="33311">MFKPNSALCDQVAQKDYCSRLRTLLSMIGTAVVASLLFSASSQANGLDSANNMQNGLNVSMLRYQDKRYVDVTLDLKQLSLVHHWQDPTTETNFGSFHKLGQYLRQANEEMLFAINSGIYTKDYKPLGLHIENSKLLMPLNLVKSNEGKGNFSLFPNGVFYITKQNRAFVMDSDRFQARFKGDYQTIKDAVQSGPMLLTNGQYNPYFIKNSDSLRIRSGVCALNNGQEVHFVVTEDQVNFYEFASYFKEQLACQNALYLDGTLARIYLNGRMYGASFWQVKPLVGIWSVSKKAL</sequence>
<dbReference type="Proteomes" id="UP000245020">
    <property type="component" value="Unassembled WGS sequence"/>
</dbReference>